<dbReference type="Proteomes" id="UP000009168">
    <property type="component" value="Unassembled WGS sequence"/>
</dbReference>
<gene>
    <name evidence="3" type="ORF">TTHERM_00059110</name>
</gene>
<name>I7M0E1_TETTS</name>
<evidence type="ECO:0000259" key="2">
    <source>
        <dbReference type="Pfam" id="PF03259"/>
    </source>
</evidence>
<comment type="similarity">
    <text evidence="1">Belongs to the GAMAD family.</text>
</comment>
<evidence type="ECO:0000256" key="1">
    <source>
        <dbReference type="ARBA" id="ARBA00007191"/>
    </source>
</evidence>
<dbReference type="RefSeq" id="XP_001007643.2">
    <property type="nucleotide sequence ID" value="XM_001007643.2"/>
</dbReference>
<dbReference type="EMBL" id="GG662853">
    <property type="protein sequence ID" value="EAR87398.2"/>
    <property type="molecule type" value="Genomic_DNA"/>
</dbReference>
<evidence type="ECO:0000313" key="4">
    <source>
        <dbReference type="Proteomes" id="UP000009168"/>
    </source>
</evidence>
<proteinExistence type="inferred from homology"/>
<feature type="domain" description="Roadblock/LAMTOR2" evidence="2">
    <location>
        <begin position="4"/>
        <end position="77"/>
    </location>
</feature>
<dbReference type="Pfam" id="PF03259">
    <property type="entry name" value="Robl_LC7"/>
    <property type="match status" value="1"/>
</dbReference>
<dbReference type="GeneID" id="7829524"/>
<dbReference type="KEGG" id="tet:TTHERM_00059110"/>
<sequence>MEESITGTLIADPNGRVIKSSGELQNNQSAIVSTAIKMLEGTNSLIKNETNTFHKLNVTFDRYEYIITYDGNHIHIYLRQFE</sequence>
<accession>I7M0E1</accession>
<keyword evidence="4" id="KW-1185">Reference proteome</keyword>
<dbReference type="AlphaFoldDB" id="I7M0E1"/>
<protein>
    <recommendedName>
        <fullName evidence="2">Roadblock/LAMTOR2 domain-containing protein</fullName>
    </recommendedName>
</protein>
<evidence type="ECO:0000313" key="3">
    <source>
        <dbReference type="EMBL" id="EAR87398.2"/>
    </source>
</evidence>
<dbReference type="SUPFAM" id="SSF103196">
    <property type="entry name" value="Roadblock/LC7 domain"/>
    <property type="match status" value="1"/>
</dbReference>
<organism evidence="3 4">
    <name type="scientific">Tetrahymena thermophila (strain SB210)</name>
    <dbReference type="NCBI Taxonomy" id="312017"/>
    <lineage>
        <taxon>Eukaryota</taxon>
        <taxon>Sar</taxon>
        <taxon>Alveolata</taxon>
        <taxon>Ciliophora</taxon>
        <taxon>Intramacronucleata</taxon>
        <taxon>Oligohymenophorea</taxon>
        <taxon>Hymenostomatida</taxon>
        <taxon>Tetrahymenina</taxon>
        <taxon>Tetrahymenidae</taxon>
        <taxon>Tetrahymena</taxon>
    </lineage>
</organism>
<reference evidence="4" key="1">
    <citation type="journal article" date="2006" name="PLoS Biol.">
        <title>Macronuclear genome sequence of the ciliate Tetrahymena thermophila, a model eukaryote.</title>
        <authorList>
            <person name="Eisen J.A."/>
            <person name="Coyne R.S."/>
            <person name="Wu M."/>
            <person name="Wu D."/>
            <person name="Thiagarajan M."/>
            <person name="Wortman J.R."/>
            <person name="Badger J.H."/>
            <person name="Ren Q."/>
            <person name="Amedeo P."/>
            <person name="Jones K.M."/>
            <person name="Tallon L.J."/>
            <person name="Delcher A.L."/>
            <person name="Salzberg S.L."/>
            <person name="Silva J.C."/>
            <person name="Haas B.J."/>
            <person name="Majoros W.H."/>
            <person name="Farzad M."/>
            <person name="Carlton J.M."/>
            <person name="Smith R.K. Jr."/>
            <person name="Garg J."/>
            <person name="Pearlman R.E."/>
            <person name="Karrer K.M."/>
            <person name="Sun L."/>
            <person name="Manning G."/>
            <person name="Elde N.C."/>
            <person name="Turkewitz A.P."/>
            <person name="Asai D.J."/>
            <person name="Wilkes D.E."/>
            <person name="Wang Y."/>
            <person name="Cai H."/>
            <person name="Collins K."/>
            <person name="Stewart B.A."/>
            <person name="Lee S.R."/>
            <person name="Wilamowska K."/>
            <person name="Weinberg Z."/>
            <person name="Ruzzo W.L."/>
            <person name="Wloga D."/>
            <person name="Gaertig J."/>
            <person name="Frankel J."/>
            <person name="Tsao C.-C."/>
            <person name="Gorovsky M.A."/>
            <person name="Keeling P.J."/>
            <person name="Waller R.F."/>
            <person name="Patron N.J."/>
            <person name="Cherry J.M."/>
            <person name="Stover N.A."/>
            <person name="Krieger C.J."/>
            <person name="del Toro C."/>
            <person name="Ryder H.F."/>
            <person name="Williamson S.C."/>
            <person name="Barbeau R.A."/>
            <person name="Hamilton E.P."/>
            <person name="Orias E."/>
        </authorList>
    </citation>
    <scope>NUCLEOTIDE SEQUENCE [LARGE SCALE GENOMIC DNA]</scope>
    <source>
        <strain evidence="4">SB210</strain>
    </source>
</reference>
<dbReference type="InParanoid" id="I7M0E1"/>
<dbReference type="InterPro" id="IPR004942">
    <property type="entry name" value="Roadblock/LAMTOR2_dom"/>
</dbReference>